<evidence type="ECO:0000256" key="1">
    <source>
        <dbReference type="SAM" id="MobiDB-lite"/>
    </source>
</evidence>
<reference evidence="3" key="1">
    <citation type="journal article" date="2019" name="Plant J.">
        <title>Chlorella vulgaris genome assembly and annotation reveals the molecular basis for metabolic acclimation to high light conditions.</title>
        <authorList>
            <person name="Cecchin M."/>
            <person name="Marcolungo L."/>
            <person name="Rossato M."/>
            <person name="Girolomoni L."/>
            <person name="Cosentino E."/>
            <person name="Cuine S."/>
            <person name="Li-Beisson Y."/>
            <person name="Delledonne M."/>
            <person name="Ballottari M."/>
        </authorList>
    </citation>
    <scope>NUCLEOTIDE SEQUENCE</scope>
    <source>
        <strain evidence="3">211/11P</strain>
    </source>
</reference>
<evidence type="ECO:0000313" key="3">
    <source>
        <dbReference type="EMBL" id="KAI3435744.1"/>
    </source>
</evidence>
<dbReference type="EMBL" id="SIDB01000002">
    <property type="protein sequence ID" value="KAI3435744.1"/>
    <property type="molecule type" value="Genomic_DNA"/>
</dbReference>
<dbReference type="SUPFAM" id="SSF82708">
    <property type="entry name" value="R3H domain"/>
    <property type="match status" value="1"/>
</dbReference>
<dbReference type="InterPro" id="IPR036867">
    <property type="entry name" value="R3H_dom_sf"/>
</dbReference>
<dbReference type="Pfam" id="PF13902">
    <property type="entry name" value="R3H-assoc"/>
    <property type="match status" value="1"/>
</dbReference>
<gene>
    <name evidence="3" type="ORF">D9Q98_001802</name>
</gene>
<keyword evidence="4" id="KW-1185">Reference proteome</keyword>
<dbReference type="AlphaFoldDB" id="A0A9D4TV40"/>
<comment type="caution">
    <text evidence="3">The sequence shown here is derived from an EMBL/GenBank/DDBJ whole genome shotgun (WGS) entry which is preliminary data.</text>
</comment>
<dbReference type="GO" id="GO:0003676">
    <property type="term" value="F:nucleic acid binding"/>
    <property type="evidence" value="ECO:0007669"/>
    <property type="project" value="InterPro"/>
</dbReference>
<dbReference type="PANTHER" id="PTHR32019">
    <property type="entry name" value="R3H DOMAIN-CONTAINING PROTEIN 4"/>
    <property type="match status" value="1"/>
</dbReference>
<protein>
    <recommendedName>
        <fullName evidence="2">R3H-associated N-terminal domain-containing protein</fullName>
    </recommendedName>
</protein>
<evidence type="ECO:0000313" key="4">
    <source>
        <dbReference type="Proteomes" id="UP001055712"/>
    </source>
</evidence>
<feature type="region of interest" description="Disordered" evidence="1">
    <location>
        <begin position="1"/>
        <end position="68"/>
    </location>
</feature>
<evidence type="ECO:0000259" key="2">
    <source>
        <dbReference type="Pfam" id="PF13902"/>
    </source>
</evidence>
<feature type="domain" description="R3H-associated N-terminal" evidence="2">
    <location>
        <begin position="89"/>
        <end position="204"/>
    </location>
</feature>
<proteinExistence type="predicted"/>
<dbReference type="InterPro" id="IPR025952">
    <property type="entry name" value="R3H-assoc_dom"/>
</dbReference>
<dbReference type="OrthoDB" id="75169at2759"/>
<reference evidence="3" key="2">
    <citation type="submission" date="2020-11" db="EMBL/GenBank/DDBJ databases">
        <authorList>
            <person name="Cecchin M."/>
            <person name="Marcolungo L."/>
            <person name="Rossato M."/>
            <person name="Girolomoni L."/>
            <person name="Cosentino E."/>
            <person name="Cuine S."/>
            <person name="Li-Beisson Y."/>
            <person name="Delledonne M."/>
            <person name="Ballottari M."/>
        </authorList>
    </citation>
    <scope>NUCLEOTIDE SEQUENCE</scope>
    <source>
        <strain evidence="3">211/11P</strain>
        <tissue evidence="3">Whole cell</tissue>
    </source>
</reference>
<organism evidence="3 4">
    <name type="scientific">Chlorella vulgaris</name>
    <name type="common">Green alga</name>
    <dbReference type="NCBI Taxonomy" id="3077"/>
    <lineage>
        <taxon>Eukaryota</taxon>
        <taxon>Viridiplantae</taxon>
        <taxon>Chlorophyta</taxon>
        <taxon>core chlorophytes</taxon>
        <taxon>Trebouxiophyceae</taxon>
        <taxon>Chlorellales</taxon>
        <taxon>Chlorellaceae</taxon>
        <taxon>Chlorella clade</taxon>
        <taxon>Chlorella</taxon>
    </lineage>
</organism>
<name>A0A9D4TV40_CHLVU</name>
<accession>A0A9D4TV40</accession>
<sequence>MTEAAVAESPDQQRSRGPFLMPDGRPLDLSSFLDCQQQLRPPRGSSHSSRRPGAIKEPKQGWTKAVPHAAATSASAVVSSEAEQAEMYALSRVGHRKQRRWLNDKLLRDMAGALTAADMASLFKPAPFGETRTSLWEQAAQPEHAVLWNYFRSVEMDKQGRVLEKWQSHVRELQARPAVVHNPAVDALTAWARVNWKARQAMKRAGPCFVQATEDQVLSFSEDDGAGEEMVVSGLEDGFHRLIAHGLAEFHGMPSHSRVLEDGSKEVVVRRRTQATAAGAIVAQVSSCLPAGWMAYRGTSIGGFITVID</sequence>
<dbReference type="PANTHER" id="PTHR32019:SF2">
    <property type="entry name" value="R3H DOMAIN-CONTAINING PROTEIN 4"/>
    <property type="match status" value="1"/>
</dbReference>
<dbReference type="Proteomes" id="UP001055712">
    <property type="component" value="Unassembled WGS sequence"/>
</dbReference>
<dbReference type="InterPro" id="IPR039629">
    <property type="entry name" value="R3HDM4"/>
</dbReference>